<dbReference type="GO" id="GO:0005737">
    <property type="term" value="C:cytoplasm"/>
    <property type="evidence" value="ECO:0007669"/>
    <property type="project" value="TreeGrafter"/>
</dbReference>
<dbReference type="OrthoDB" id="3107476at2759"/>
<dbReference type="GO" id="GO:0004337">
    <property type="term" value="F:(2E,6E)-farnesyl diphosphate synthase activity"/>
    <property type="evidence" value="ECO:0007669"/>
    <property type="project" value="TreeGrafter"/>
</dbReference>
<keyword evidence="5" id="KW-1185">Reference proteome</keyword>
<dbReference type="SUPFAM" id="SSF48576">
    <property type="entry name" value="Terpenoid synthases"/>
    <property type="match status" value="1"/>
</dbReference>
<name>A0A5C3M1G4_9AGAR</name>
<dbReference type="AlphaFoldDB" id="A0A5C3M1G4"/>
<gene>
    <name evidence="4" type="ORF">BDQ12DRAFT_682417</name>
</gene>
<dbReference type="PANTHER" id="PTHR11525:SF0">
    <property type="entry name" value="FARNESYL PYROPHOSPHATE SYNTHASE"/>
    <property type="match status" value="1"/>
</dbReference>
<keyword evidence="1" id="KW-0808">Transferase</keyword>
<keyword evidence="2" id="KW-0479">Metal-binding</keyword>
<dbReference type="InterPro" id="IPR008949">
    <property type="entry name" value="Isoprenoid_synthase_dom_sf"/>
</dbReference>
<evidence type="ECO:0000256" key="3">
    <source>
        <dbReference type="ARBA" id="ARBA00022842"/>
    </source>
</evidence>
<protein>
    <submittedName>
        <fullName evidence="4">Uncharacterized protein</fullName>
    </submittedName>
</protein>
<accession>A0A5C3M1G4</accession>
<reference evidence="4 5" key="1">
    <citation type="journal article" date="2019" name="Nat. Ecol. Evol.">
        <title>Megaphylogeny resolves global patterns of mushroom evolution.</title>
        <authorList>
            <person name="Varga T."/>
            <person name="Krizsan K."/>
            <person name="Foldi C."/>
            <person name="Dima B."/>
            <person name="Sanchez-Garcia M."/>
            <person name="Sanchez-Ramirez S."/>
            <person name="Szollosi G.J."/>
            <person name="Szarkandi J.G."/>
            <person name="Papp V."/>
            <person name="Albert L."/>
            <person name="Andreopoulos W."/>
            <person name="Angelini C."/>
            <person name="Antonin V."/>
            <person name="Barry K.W."/>
            <person name="Bougher N.L."/>
            <person name="Buchanan P."/>
            <person name="Buyck B."/>
            <person name="Bense V."/>
            <person name="Catcheside P."/>
            <person name="Chovatia M."/>
            <person name="Cooper J."/>
            <person name="Damon W."/>
            <person name="Desjardin D."/>
            <person name="Finy P."/>
            <person name="Geml J."/>
            <person name="Haridas S."/>
            <person name="Hughes K."/>
            <person name="Justo A."/>
            <person name="Karasinski D."/>
            <person name="Kautmanova I."/>
            <person name="Kiss B."/>
            <person name="Kocsube S."/>
            <person name="Kotiranta H."/>
            <person name="LaButti K.M."/>
            <person name="Lechner B.E."/>
            <person name="Liimatainen K."/>
            <person name="Lipzen A."/>
            <person name="Lukacs Z."/>
            <person name="Mihaltcheva S."/>
            <person name="Morgado L.N."/>
            <person name="Niskanen T."/>
            <person name="Noordeloos M.E."/>
            <person name="Ohm R.A."/>
            <person name="Ortiz-Santana B."/>
            <person name="Ovrebo C."/>
            <person name="Racz N."/>
            <person name="Riley R."/>
            <person name="Savchenko A."/>
            <person name="Shiryaev A."/>
            <person name="Soop K."/>
            <person name="Spirin V."/>
            <person name="Szebenyi C."/>
            <person name="Tomsovsky M."/>
            <person name="Tulloss R.E."/>
            <person name="Uehling J."/>
            <person name="Grigoriev I.V."/>
            <person name="Vagvolgyi C."/>
            <person name="Papp T."/>
            <person name="Martin F.M."/>
            <person name="Miettinen O."/>
            <person name="Hibbett D.S."/>
            <person name="Nagy L.G."/>
        </authorList>
    </citation>
    <scope>NUCLEOTIDE SEQUENCE [LARGE SCALE GENOMIC DNA]</scope>
    <source>
        <strain evidence="4 5">CBS 166.37</strain>
    </source>
</reference>
<sequence>MDQLVDLTTAPKGSVDFDKFSLERHRLIVIYKTAYYFFYLPVAPAMYHVGLPRVLQRPLPLLAIPTRNRTPLRSRTIHSHPSRRIIPNTRRLA</sequence>
<dbReference type="GO" id="GO:0004161">
    <property type="term" value="F:dimethylallyltranstransferase activity"/>
    <property type="evidence" value="ECO:0007669"/>
    <property type="project" value="TreeGrafter"/>
</dbReference>
<organism evidence="4 5">
    <name type="scientific">Crucibulum laeve</name>
    <dbReference type="NCBI Taxonomy" id="68775"/>
    <lineage>
        <taxon>Eukaryota</taxon>
        <taxon>Fungi</taxon>
        <taxon>Dikarya</taxon>
        <taxon>Basidiomycota</taxon>
        <taxon>Agaricomycotina</taxon>
        <taxon>Agaricomycetes</taxon>
        <taxon>Agaricomycetidae</taxon>
        <taxon>Agaricales</taxon>
        <taxon>Agaricineae</taxon>
        <taxon>Nidulariaceae</taxon>
        <taxon>Crucibulum</taxon>
    </lineage>
</organism>
<evidence type="ECO:0000313" key="4">
    <source>
        <dbReference type="EMBL" id="TFK39234.1"/>
    </source>
</evidence>
<dbReference type="PANTHER" id="PTHR11525">
    <property type="entry name" value="FARNESYL-PYROPHOSPHATE SYNTHETASE"/>
    <property type="match status" value="1"/>
</dbReference>
<dbReference type="Proteomes" id="UP000308652">
    <property type="component" value="Unassembled WGS sequence"/>
</dbReference>
<dbReference type="EMBL" id="ML213600">
    <property type="protein sequence ID" value="TFK39234.1"/>
    <property type="molecule type" value="Genomic_DNA"/>
</dbReference>
<dbReference type="InterPro" id="IPR039702">
    <property type="entry name" value="FPS1-like"/>
</dbReference>
<dbReference type="STRING" id="68775.A0A5C3M1G4"/>
<keyword evidence="3" id="KW-0460">Magnesium</keyword>
<dbReference type="GO" id="GO:0046872">
    <property type="term" value="F:metal ion binding"/>
    <property type="evidence" value="ECO:0007669"/>
    <property type="project" value="UniProtKB-KW"/>
</dbReference>
<evidence type="ECO:0000256" key="2">
    <source>
        <dbReference type="ARBA" id="ARBA00022723"/>
    </source>
</evidence>
<proteinExistence type="predicted"/>
<dbReference type="Gene3D" id="1.10.600.10">
    <property type="entry name" value="Farnesyl Diphosphate Synthase"/>
    <property type="match status" value="1"/>
</dbReference>
<evidence type="ECO:0000313" key="5">
    <source>
        <dbReference type="Proteomes" id="UP000308652"/>
    </source>
</evidence>
<dbReference type="GO" id="GO:0045337">
    <property type="term" value="P:farnesyl diphosphate biosynthetic process"/>
    <property type="evidence" value="ECO:0007669"/>
    <property type="project" value="TreeGrafter"/>
</dbReference>
<evidence type="ECO:0000256" key="1">
    <source>
        <dbReference type="ARBA" id="ARBA00022679"/>
    </source>
</evidence>